<sequence>MPTLTHRQRWLLLAPLGLAVIGFGVCLVAEAAMVKYAGGAWFWPGTLALVVLNTGVCLVGGAVREEVLYRLGK</sequence>
<comment type="caution">
    <text evidence="2">The sequence shown here is derived from an EMBL/GenBank/DDBJ whole genome shotgun (WGS) entry which is preliminary data.</text>
</comment>
<evidence type="ECO:0000313" key="2">
    <source>
        <dbReference type="EMBL" id="NJC27631.1"/>
    </source>
</evidence>
<dbReference type="Proteomes" id="UP000770785">
    <property type="component" value="Unassembled WGS sequence"/>
</dbReference>
<keyword evidence="1" id="KW-0472">Membrane</keyword>
<proteinExistence type="predicted"/>
<name>A0ABX0XEG4_9BACT</name>
<keyword evidence="1" id="KW-0812">Transmembrane</keyword>
<evidence type="ECO:0000313" key="3">
    <source>
        <dbReference type="Proteomes" id="UP000770785"/>
    </source>
</evidence>
<feature type="transmembrane region" description="Helical" evidence="1">
    <location>
        <begin position="41"/>
        <end position="63"/>
    </location>
</feature>
<dbReference type="RefSeq" id="WP_168038902.1">
    <property type="nucleotide sequence ID" value="NZ_JAATJH010000005.1"/>
</dbReference>
<keyword evidence="3" id="KW-1185">Reference proteome</keyword>
<gene>
    <name evidence="2" type="ORF">GGR27_003148</name>
</gene>
<keyword evidence="1" id="KW-1133">Transmembrane helix</keyword>
<organism evidence="2 3">
    <name type="scientific">Neolewinella antarctica</name>
    <dbReference type="NCBI Taxonomy" id="442734"/>
    <lineage>
        <taxon>Bacteria</taxon>
        <taxon>Pseudomonadati</taxon>
        <taxon>Bacteroidota</taxon>
        <taxon>Saprospiria</taxon>
        <taxon>Saprospirales</taxon>
        <taxon>Lewinellaceae</taxon>
        <taxon>Neolewinella</taxon>
    </lineage>
</organism>
<reference evidence="2 3" key="1">
    <citation type="submission" date="2020-03" db="EMBL/GenBank/DDBJ databases">
        <title>Genomic Encyclopedia of Type Strains, Phase IV (KMG-IV): sequencing the most valuable type-strain genomes for metagenomic binning, comparative biology and taxonomic classification.</title>
        <authorList>
            <person name="Goeker M."/>
        </authorList>
    </citation>
    <scope>NUCLEOTIDE SEQUENCE [LARGE SCALE GENOMIC DNA]</scope>
    <source>
        <strain evidence="2 3">DSM 105096</strain>
    </source>
</reference>
<evidence type="ECO:0000256" key="1">
    <source>
        <dbReference type="SAM" id="Phobius"/>
    </source>
</evidence>
<protein>
    <submittedName>
        <fullName evidence="2">Uncharacterized protein</fullName>
    </submittedName>
</protein>
<dbReference type="EMBL" id="JAATJH010000005">
    <property type="protein sequence ID" value="NJC27631.1"/>
    <property type="molecule type" value="Genomic_DNA"/>
</dbReference>
<accession>A0ABX0XEG4</accession>